<proteinExistence type="predicted"/>
<sequence>MPNPTGWVDPLGLDNKATNCPRSPVNPDRIVNGRKIINSDLAGTKVKTAGGDVWFDNDGFPDFSPYSQKSVRVDGLTGDMSNDVPLAMKKANLSTYDETNYVWHHHQDTKTMMLVPRSVHSVRNDGVAHTGGRAVMQHNLKNPTIKLQYPSPPEKL</sequence>
<evidence type="ECO:0000313" key="1">
    <source>
        <dbReference type="EMBL" id="ASA54566.1"/>
    </source>
</evidence>
<reference evidence="1 2" key="1">
    <citation type="submission" date="2016-12" db="EMBL/GenBank/DDBJ databases">
        <authorList>
            <person name="Song W.-J."/>
            <person name="Kurnit D.M."/>
        </authorList>
    </citation>
    <scope>NUCLEOTIDE SEQUENCE [LARGE SCALE GENOMIC DNA]</scope>
    <source>
        <strain evidence="1 2">ATCC 43942</strain>
    </source>
</reference>
<dbReference type="Pfam" id="PF14414">
    <property type="entry name" value="WHH"/>
    <property type="match status" value="1"/>
</dbReference>
<organism evidence="1 2">
    <name type="scientific">Vibrio gazogenes</name>
    <dbReference type="NCBI Taxonomy" id="687"/>
    <lineage>
        <taxon>Bacteria</taxon>
        <taxon>Pseudomonadati</taxon>
        <taxon>Pseudomonadota</taxon>
        <taxon>Gammaproteobacteria</taxon>
        <taxon>Vibrionales</taxon>
        <taxon>Vibrionaceae</taxon>
        <taxon>Vibrio</taxon>
    </lineage>
</organism>
<accession>A0A1Z2SBK3</accession>
<name>A0A1Z2SBK3_VIBGA</name>
<protein>
    <submittedName>
        <fullName evidence="1">Uncharacterized protein</fullName>
    </submittedName>
</protein>
<dbReference type="InterPro" id="IPR032869">
    <property type="entry name" value="WHH_dom_containing"/>
</dbReference>
<dbReference type="Proteomes" id="UP000196708">
    <property type="component" value="Chromosome 1"/>
</dbReference>
<evidence type="ECO:0000313" key="2">
    <source>
        <dbReference type="Proteomes" id="UP000196708"/>
    </source>
</evidence>
<dbReference type="EMBL" id="CP018835">
    <property type="protein sequence ID" value="ASA54566.1"/>
    <property type="molecule type" value="Genomic_DNA"/>
</dbReference>
<gene>
    <name evidence="1" type="ORF">BSQ33_01665</name>
</gene>
<dbReference type="AlphaFoldDB" id="A0A1Z2SBK3"/>
<dbReference type="KEGG" id="vga:BSQ33_01665"/>